<evidence type="ECO:0000313" key="13">
    <source>
        <dbReference type="Proteomes" id="UP000036958"/>
    </source>
</evidence>
<gene>
    <name evidence="12" type="ORF">NC99_36920</name>
</gene>
<dbReference type="PANTHER" id="PTHR33446">
    <property type="entry name" value="PROTEIN TONB-RELATED"/>
    <property type="match status" value="1"/>
</dbReference>
<name>A0A0L8V5L1_9BACT</name>
<keyword evidence="3" id="KW-0813">Transport</keyword>
<dbReference type="SUPFAM" id="SSF74653">
    <property type="entry name" value="TolA/TonB C-terminal domain"/>
    <property type="match status" value="1"/>
</dbReference>
<dbReference type="FunFam" id="3.30.1150.10:FF:000002">
    <property type="entry name" value="Energy transducer TonB"/>
    <property type="match status" value="1"/>
</dbReference>
<dbReference type="Pfam" id="PF05569">
    <property type="entry name" value="Peptidase_M56"/>
    <property type="match status" value="1"/>
</dbReference>
<feature type="transmembrane region" description="Helical" evidence="10">
    <location>
        <begin position="99"/>
        <end position="120"/>
    </location>
</feature>
<evidence type="ECO:0000256" key="5">
    <source>
        <dbReference type="ARBA" id="ARBA00022519"/>
    </source>
</evidence>
<dbReference type="GO" id="GO:0015031">
    <property type="term" value="P:protein transport"/>
    <property type="evidence" value="ECO:0007669"/>
    <property type="project" value="UniProtKB-KW"/>
</dbReference>
<dbReference type="PANTHER" id="PTHR33446:SF2">
    <property type="entry name" value="PROTEIN TONB"/>
    <property type="match status" value="1"/>
</dbReference>
<dbReference type="InterPro" id="IPR037682">
    <property type="entry name" value="TonB_C"/>
</dbReference>
<dbReference type="InterPro" id="IPR006260">
    <property type="entry name" value="TonB/TolA_C"/>
</dbReference>
<dbReference type="PROSITE" id="PS52015">
    <property type="entry name" value="TONB_CTD"/>
    <property type="match status" value="1"/>
</dbReference>
<dbReference type="PATRIC" id="fig|1409788.3.peg.3779"/>
<feature type="domain" description="TonB C-terminal" evidence="11">
    <location>
        <begin position="415"/>
        <end position="505"/>
    </location>
</feature>
<dbReference type="Pfam" id="PF03544">
    <property type="entry name" value="TonB_C"/>
    <property type="match status" value="1"/>
</dbReference>
<protein>
    <recommendedName>
        <fullName evidence="11">TonB C-terminal domain-containing protein</fullName>
    </recommendedName>
</protein>
<evidence type="ECO:0000259" key="11">
    <source>
        <dbReference type="PROSITE" id="PS52015"/>
    </source>
</evidence>
<proteinExistence type="inferred from homology"/>
<dbReference type="InterPro" id="IPR051045">
    <property type="entry name" value="TonB-dependent_transducer"/>
</dbReference>
<evidence type="ECO:0000256" key="6">
    <source>
        <dbReference type="ARBA" id="ARBA00022692"/>
    </source>
</evidence>
<organism evidence="12 13">
    <name type="scientific">Sunxiuqinia dokdonensis</name>
    <dbReference type="NCBI Taxonomy" id="1409788"/>
    <lineage>
        <taxon>Bacteria</taxon>
        <taxon>Pseudomonadati</taxon>
        <taxon>Bacteroidota</taxon>
        <taxon>Bacteroidia</taxon>
        <taxon>Marinilabiliales</taxon>
        <taxon>Prolixibacteraceae</taxon>
        <taxon>Sunxiuqinia</taxon>
    </lineage>
</organism>
<accession>A0A0L8V5L1</accession>
<dbReference type="GO" id="GO:0098797">
    <property type="term" value="C:plasma membrane protein complex"/>
    <property type="evidence" value="ECO:0007669"/>
    <property type="project" value="TreeGrafter"/>
</dbReference>
<evidence type="ECO:0000256" key="2">
    <source>
        <dbReference type="ARBA" id="ARBA00006555"/>
    </source>
</evidence>
<dbReference type="InterPro" id="IPR008756">
    <property type="entry name" value="Peptidase_M56"/>
</dbReference>
<dbReference type="RefSeq" id="WP_053186493.1">
    <property type="nucleotide sequence ID" value="NZ_LGIA01000184.1"/>
</dbReference>
<comment type="subcellular location">
    <subcellularLocation>
        <location evidence="1">Cell inner membrane</location>
        <topology evidence="1">Single-pass membrane protein</topology>
        <orientation evidence="1">Periplasmic side</orientation>
    </subcellularLocation>
</comment>
<keyword evidence="4" id="KW-1003">Cell membrane</keyword>
<evidence type="ECO:0000313" key="12">
    <source>
        <dbReference type="EMBL" id="KOH43507.1"/>
    </source>
</evidence>
<evidence type="ECO:0000256" key="8">
    <source>
        <dbReference type="ARBA" id="ARBA00022989"/>
    </source>
</evidence>
<evidence type="ECO:0000256" key="7">
    <source>
        <dbReference type="ARBA" id="ARBA00022927"/>
    </source>
</evidence>
<dbReference type="Gene3D" id="2.170.130.10">
    <property type="entry name" value="TonB-dependent receptor, plug domain"/>
    <property type="match status" value="1"/>
</dbReference>
<dbReference type="NCBIfam" id="TIGR01352">
    <property type="entry name" value="tonB_Cterm"/>
    <property type="match status" value="1"/>
</dbReference>
<comment type="similarity">
    <text evidence="2">Belongs to the TonB family.</text>
</comment>
<feature type="transmembrane region" description="Helical" evidence="10">
    <location>
        <begin position="6"/>
        <end position="25"/>
    </location>
</feature>
<evidence type="ECO:0000256" key="1">
    <source>
        <dbReference type="ARBA" id="ARBA00004383"/>
    </source>
</evidence>
<evidence type="ECO:0000256" key="3">
    <source>
        <dbReference type="ARBA" id="ARBA00022448"/>
    </source>
</evidence>
<keyword evidence="5" id="KW-0997">Cell inner membrane</keyword>
<evidence type="ECO:0000256" key="10">
    <source>
        <dbReference type="SAM" id="Phobius"/>
    </source>
</evidence>
<keyword evidence="6 10" id="KW-0812">Transmembrane</keyword>
<dbReference type="Proteomes" id="UP000036958">
    <property type="component" value="Unassembled WGS sequence"/>
</dbReference>
<reference evidence="13" key="1">
    <citation type="submission" date="2015-07" db="EMBL/GenBank/DDBJ databases">
        <title>Genome sequencing of Sunxiuqinia dokdonensis strain SK.</title>
        <authorList>
            <person name="Ahn S."/>
            <person name="Kim B.-C."/>
        </authorList>
    </citation>
    <scope>NUCLEOTIDE SEQUENCE [LARGE SCALE GENOMIC DNA]</scope>
    <source>
        <strain evidence="13">SK</strain>
    </source>
</reference>
<dbReference type="OrthoDB" id="9814002at2"/>
<keyword evidence="9 10" id="KW-0472">Membrane</keyword>
<keyword evidence="8 10" id="KW-1133">Transmembrane helix</keyword>
<dbReference type="GO" id="GO:0031992">
    <property type="term" value="F:energy transducer activity"/>
    <property type="evidence" value="ECO:0007669"/>
    <property type="project" value="TreeGrafter"/>
</dbReference>
<keyword evidence="7" id="KW-0653">Protein transport</keyword>
<dbReference type="STRING" id="1409788.NC99_36920"/>
<sequence length="505" mass="56058">MNSFINYILESGLSLGALALIYYVFLRNETFFKANRLFLLFAVVFSSLLPLLRFKVLGSSGAGNALLASAGTTNLLETITVSSSGFSNSLVNWISTSQLFVYAYVLGATVVSLIVLVRLAQLAFVIKNGQLVTKSGINYVYIDENSSPYSFLNYLFVSRNLENQPGWEKMLAHESEHIRQGHTVDILILELISIFQWFNPFFWLLRRVIKENHEYMADRAVLNQGVAVNHYKAILVTQFIGNQFSIANNFNSSLIKSRLKMMTKIKSSNQAKWRYLLGVLMACALVLVFACENKDENFSENQTTEQGIQLKSANGEQPLILIDGEMADRDAMDKLDPQNILSVSVLKDASAELYVEKYGELAKNGVIDITLKSGALDSKNTAVNEVVVVGYGGHIAGAEDPNVFNIVEEMPEFPGGELEMRKFIAQHVKYPVIAQDNGIQGKVYVTFVVEKDGSVGRIKIARGVDPSLDAEAMRVVNEMPNWTPGKQRGVNVAVAYTVPIDFVLQ</sequence>
<feature type="transmembrane region" description="Helical" evidence="10">
    <location>
        <begin position="273"/>
        <end position="290"/>
    </location>
</feature>
<keyword evidence="13" id="KW-1185">Reference proteome</keyword>
<dbReference type="Gene3D" id="3.30.1150.10">
    <property type="match status" value="1"/>
</dbReference>
<feature type="transmembrane region" description="Helical" evidence="10">
    <location>
        <begin position="37"/>
        <end position="54"/>
    </location>
</feature>
<dbReference type="CDD" id="cd07341">
    <property type="entry name" value="M56_BlaR1_MecR1_like"/>
    <property type="match status" value="1"/>
</dbReference>
<dbReference type="EMBL" id="LGIA01000184">
    <property type="protein sequence ID" value="KOH43507.1"/>
    <property type="molecule type" value="Genomic_DNA"/>
</dbReference>
<evidence type="ECO:0000256" key="9">
    <source>
        <dbReference type="ARBA" id="ARBA00023136"/>
    </source>
</evidence>
<dbReference type="AlphaFoldDB" id="A0A0L8V5L1"/>
<evidence type="ECO:0000256" key="4">
    <source>
        <dbReference type="ARBA" id="ARBA00022475"/>
    </source>
</evidence>
<dbReference type="InterPro" id="IPR037066">
    <property type="entry name" value="Plug_dom_sf"/>
</dbReference>
<comment type="caution">
    <text evidence="12">The sequence shown here is derived from an EMBL/GenBank/DDBJ whole genome shotgun (WGS) entry which is preliminary data.</text>
</comment>
<dbReference type="GO" id="GO:0055085">
    <property type="term" value="P:transmembrane transport"/>
    <property type="evidence" value="ECO:0007669"/>
    <property type="project" value="InterPro"/>
</dbReference>